<evidence type="ECO:0000259" key="2">
    <source>
        <dbReference type="PROSITE" id="PS50102"/>
    </source>
</evidence>
<sequence length="307" mass="33722">MSYANSWKDGDGDFLLVISGSMRHTPYLAGWQEFKDHIRKVVKEQPGWVDVFSSQSQRRGEMQGWARLRDREDADAAYKIYARSKGILVHVWETCRSSEGFRLLRCNCSSLFSEIPEGGHSAGQCGIDLGRVSHVTGGGRGAHSTAIPQYVPSHTTYGYGYPATQTYGTPSIYPGYAVQPQSPAYSTNPYGMPVNVQHGAVLTEARGIFIQNLSFKCTPSDLSQLLMTVGHPVDQRLITDPRTGVFKGAATAVFGTQEQAQYAAHYLHGVKHMGMVLSVRMDKETTAIGQAGPPLIVGSDMYRVRLI</sequence>
<dbReference type="OrthoDB" id="1049195at2759"/>
<protein>
    <recommendedName>
        <fullName evidence="2">RRM domain-containing protein</fullName>
    </recommendedName>
</protein>
<dbReference type="InterPro" id="IPR012677">
    <property type="entry name" value="Nucleotide-bd_a/b_plait_sf"/>
</dbReference>
<dbReference type="SMART" id="SM00360">
    <property type="entry name" value="RRM"/>
    <property type="match status" value="1"/>
</dbReference>
<evidence type="ECO:0000313" key="3">
    <source>
        <dbReference type="EMBL" id="KAF2819873.1"/>
    </source>
</evidence>
<dbReference type="Proteomes" id="UP000799424">
    <property type="component" value="Unassembled WGS sequence"/>
</dbReference>
<evidence type="ECO:0000313" key="4">
    <source>
        <dbReference type="Proteomes" id="UP000799424"/>
    </source>
</evidence>
<dbReference type="EMBL" id="MU006242">
    <property type="protein sequence ID" value="KAF2819873.1"/>
    <property type="molecule type" value="Genomic_DNA"/>
</dbReference>
<reference evidence="3" key="1">
    <citation type="journal article" date="2020" name="Stud. Mycol.">
        <title>101 Dothideomycetes genomes: a test case for predicting lifestyles and emergence of pathogens.</title>
        <authorList>
            <person name="Haridas S."/>
            <person name="Albert R."/>
            <person name="Binder M."/>
            <person name="Bloem J."/>
            <person name="Labutti K."/>
            <person name="Salamov A."/>
            <person name="Andreopoulos B."/>
            <person name="Baker S."/>
            <person name="Barry K."/>
            <person name="Bills G."/>
            <person name="Bluhm B."/>
            <person name="Cannon C."/>
            <person name="Castanera R."/>
            <person name="Culley D."/>
            <person name="Daum C."/>
            <person name="Ezra D."/>
            <person name="Gonzalez J."/>
            <person name="Henrissat B."/>
            <person name="Kuo A."/>
            <person name="Liang C."/>
            <person name="Lipzen A."/>
            <person name="Lutzoni F."/>
            <person name="Magnuson J."/>
            <person name="Mondo S."/>
            <person name="Nolan M."/>
            <person name="Ohm R."/>
            <person name="Pangilinan J."/>
            <person name="Park H.-J."/>
            <person name="Ramirez L."/>
            <person name="Alfaro M."/>
            <person name="Sun H."/>
            <person name="Tritt A."/>
            <person name="Yoshinaga Y."/>
            <person name="Zwiers L.-H."/>
            <person name="Turgeon B."/>
            <person name="Goodwin S."/>
            <person name="Spatafora J."/>
            <person name="Crous P."/>
            <person name="Grigoriev I."/>
        </authorList>
    </citation>
    <scope>NUCLEOTIDE SEQUENCE</scope>
    <source>
        <strain evidence="3">CBS 113818</strain>
    </source>
</reference>
<dbReference type="Pfam" id="PF00076">
    <property type="entry name" value="RRM_1"/>
    <property type="match status" value="1"/>
</dbReference>
<feature type="domain" description="RRM" evidence="2">
    <location>
        <begin position="206"/>
        <end position="284"/>
    </location>
</feature>
<gene>
    <name evidence="3" type="ORF">CC86DRAFT_361252</name>
</gene>
<dbReference type="PROSITE" id="PS50102">
    <property type="entry name" value="RRM"/>
    <property type="match status" value="1"/>
</dbReference>
<dbReference type="GO" id="GO:0003723">
    <property type="term" value="F:RNA binding"/>
    <property type="evidence" value="ECO:0007669"/>
    <property type="project" value="UniProtKB-UniRule"/>
</dbReference>
<dbReference type="Gene3D" id="3.30.70.330">
    <property type="match status" value="1"/>
</dbReference>
<keyword evidence="4" id="KW-1185">Reference proteome</keyword>
<accession>A0A6A6ZGK5</accession>
<organism evidence="3 4">
    <name type="scientific">Ophiobolus disseminans</name>
    <dbReference type="NCBI Taxonomy" id="1469910"/>
    <lineage>
        <taxon>Eukaryota</taxon>
        <taxon>Fungi</taxon>
        <taxon>Dikarya</taxon>
        <taxon>Ascomycota</taxon>
        <taxon>Pezizomycotina</taxon>
        <taxon>Dothideomycetes</taxon>
        <taxon>Pleosporomycetidae</taxon>
        <taxon>Pleosporales</taxon>
        <taxon>Pleosporineae</taxon>
        <taxon>Phaeosphaeriaceae</taxon>
        <taxon>Ophiobolus</taxon>
    </lineage>
</organism>
<proteinExistence type="predicted"/>
<dbReference type="InterPro" id="IPR000504">
    <property type="entry name" value="RRM_dom"/>
</dbReference>
<name>A0A6A6ZGK5_9PLEO</name>
<evidence type="ECO:0000256" key="1">
    <source>
        <dbReference type="PROSITE-ProRule" id="PRU00176"/>
    </source>
</evidence>
<keyword evidence="1" id="KW-0694">RNA-binding</keyword>
<dbReference type="SUPFAM" id="SSF54928">
    <property type="entry name" value="RNA-binding domain, RBD"/>
    <property type="match status" value="1"/>
</dbReference>
<dbReference type="InterPro" id="IPR035979">
    <property type="entry name" value="RBD_domain_sf"/>
</dbReference>
<dbReference type="CDD" id="cd00590">
    <property type="entry name" value="RRM_SF"/>
    <property type="match status" value="1"/>
</dbReference>
<dbReference type="AlphaFoldDB" id="A0A6A6ZGK5"/>